<dbReference type="InterPro" id="IPR036871">
    <property type="entry name" value="PX_dom_sf"/>
</dbReference>
<dbReference type="InterPro" id="IPR003114">
    <property type="entry name" value="Phox_assoc"/>
</dbReference>
<feature type="region of interest" description="Disordered" evidence="2">
    <location>
        <begin position="53"/>
        <end position="73"/>
    </location>
</feature>
<evidence type="ECO:0000313" key="6">
    <source>
        <dbReference type="Proteomes" id="UP001219933"/>
    </source>
</evidence>
<feature type="domain" description="PX" evidence="3">
    <location>
        <begin position="544"/>
        <end position="672"/>
    </location>
</feature>
<dbReference type="Pfam" id="PF02194">
    <property type="entry name" value="PXA"/>
    <property type="match status" value="1"/>
</dbReference>
<feature type="region of interest" description="Disordered" evidence="2">
    <location>
        <begin position="262"/>
        <end position="326"/>
    </location>
</feature>
<feature type="domain" description="PXA" evidence="4">
    <location>
        <begin position="79"/>
        <end position="241"/>
    </location>
</feature>
<dbReference type="PANTHER" id="PTHR22775">
    <property type="entry name" value="SORTING NEXIN"/>
    <property type="match status" value="1"/>
</dbReference>
<proteinExistence type="inferred from homology"/>
<evidence type="ECO:0008006" key="7">
    <source>
        <dbReference type="Google" id="ProtNLM"/>
    </source>
</evidence>
<reference evidence="5" key="1">
    <citation type="submission" date="2023-03" db="EMBL/GenBank/DDBJ databases">
        <title>Mating type loci evolution in Malassezia.</title>
        <authorList>
            <person name="Coelho M.A."/>
        </authorList>
    </citation>
    <scope>NUCLEOTIDE SEQUENCE</scope>
    <source>
        <strain evidence="5">CBS 11721</strain>
    </source>
</reference>
<dbReference type="EMBL" id="CP119878">
    <property type="protein sequence ID" value="WFD34797.1"/>
    <property type="molecule type" value="Genomic_DNA"/>
</dbReference>
<dbReference type="SMART" id="SM00313">
    <property type="entry name" value="PXA"/>
    <property type="match status" value="1"/>
</dbReference>
<dbReference type="Pfam" id="PF08628">
    <property type="entry name" value="Nexin_C"/>
    <property type="match status" value="1"/>
</dbReference>
<sequence>MSPLQTGASVVVALLVLRSGLLNTLLCIAAVALALCHPLVRTFLEIPDAKEDPVSTAPVVQPPRPRSQVSARRSLTSLPPALRPKMKQIISYVSRDFVQYWYDPISFGDLSFPDTCIATMEHAAGTVSDVFSQYSRTEFATQLLITGCHTVSAALRQKKRSVETGKPVVGLWADDNARIETLRMSMSAFLQRILPADDCASPAFFTLLTELATKKTWDILVSHSDPNVINALIVKYGDRGIGGIAAAVTLGVPGAELIDAGAAEDKGESESKSKSESKPPVDVPQPVDEQATQKKPSVAQPSQQSRAASAEPRKSIPNEQSSAPAMSQARMLFSESLFSVTDSWKDAADEKASQAPPPALPMDVPSGFEEPPLHPDLKKSQIPATKRPQTPLRADSMSLASVLEDRTSDAYAAFEAFVQSNADKDMEGLVLLQLHANLEAVCGAYNSAESDLFTSDAYAVLETAAFMLEDASNTQVREAITSVLKRKIRSEKDLTIVRSKMKARLQQIYDDYCRSTGALAYEPRRPTSAGSRSRSPSVDMSAPRVVSVLDVSPNAESSGTVDLKTFEMLITLEDAHASDQDRSGYVVIRRWHQFETLHAELTRLYAQRPDDSILQHAPPRLPSVRGKTSPDACAAVENYLGTLLSPPENDTAGMIYASAQAVHRFIDKTRADEPAALARRQVNLMSSLGGMGRSFASGVAGAAGTARKGLGQIATPTPLWNAANISYQPRNKDKARLSPLPQLSPTERQNTPPLPPRSNSVQLESAPKSDANGASKPADKATDDADKVSDAPVKGKSGATQGSSEDAAKAADEDVSGAAAKDAPDSSTKDGLQVPFKDAPGAPAKDTQKAPVKDAPNVPARDTKAPAKDARDAQSAAMTDALVRAVFGVAYEAFDLQGAWTMRRGMLRVLEQVVRTTYASTAASSISYMSSALSEDALLSWFETLCDSFWPGGVWSTEENPIPTAEERTRNAAKAREIVLQYAPTQASLALGIGGRQLCIDALASVHSVITNETVARDLQLAILLRALDMGISAST</sequence>
<feature type="compositionally biased region" description="Basic and acidic residues" evidence="2">
    <location>
        <begin position="263"/>
        <end position="279"/>
    </location>
</feature>
<feature type="compositionally biased region" description="Polar residues" evidence="2">
    <location>
        <begin position="741"/>
        <end position="763"/>
    </location>
</feature>
<dbReference type="PROSITE" id="PS51207">
    <property type="entry name" value="PXA"/>
    <property type="match status" value="1"/>
</dbReference>
<feature type="compositionally biased region" description="Basic and acidic residues" evidence="2">
    <location>
        <begin position="861"/>
        <end position="872"/>
    </location>
</feature>
<dbReference type="InterPro" id="IPR013937">
    <property type="entry name" value="Sorting_nexin_C"/>
</dbReference>
<evidence type="ECO:0000256" key="2">
    <source>
        <dbReference type="SAM" id="MobiDB-lite"/>
    </source>
</evidence>
<accession>A0AAF0J5S7</accession>
<evidence type="ECO:0000259" key="4">
    <source>
        <dbReference type="PROSITE" id="PS51207"/>
    </source>
</evidence>
<organism evidence="5 6">
    <name type="scientific">Malassezia cuniculi</name>
    <dbReference type="NCBI Taxonomy" id="948313"/>
    <lineage>
        <taxon>Eukaryota</taxon>
        <taxon>Fungi</taxon>
        <taxon>Dikarya</taxon>
        <taxon>Basidiomycota</taxon>
        <taxon>Ustilaginomycotina</taxon>
        <taxon>Malasseziomycetes</taxon>
        <taxon>Malasseziales</taxon>
        <taxon>Malasseziaceae</taxon>
        <taxon>Malassezia</taxon>
    </lineage>
</organism>
<dbReference type="PROSITE" id="PS50195">
    <property type="entry name" value="PX"/>
    <property type="match status" value="1"/>
</dbReference>
<evidence type="ECO:0000256" key="1">
    <source>
        <dbReference type="ARBA" id="ARBA00010883"/>
    </source>
</evidence>
<dbReference type="GO" id="GO:0035091">
    <property type="term" value="F:phosphatidylinositol binding"/>
    <property type="evidence" value="ECO:0007669"/>
    <property type="project" value="InterPro"/>
</dbReference>
<protein>
    <recommendedName>
        <fullName evidence="7">PXA domain-containing protein</fullName>
    </recommendedName>
</protein>
<evidence type="ECO:0000259" key="3">
    <source>
        <dbReference type="PROSITE" id="PS50195"/>
    </source>
</evidence>
<dbReference type="InterPro" id="IPR001683">
    <property type="entry name" value="PX_dom"/>
</dbReference>
<dbReference type="PANTHER" id="PTHR22775:SF3">
    <property type="entry name" value="SORTING NEXIN-13"/>
    <property type="match status" value="1"/>
</dbReference>
<dbReference type="Proteomes" id="UP001219933">
    <property type="component" value="Chromosome 2"/>
</dbReference>
<evidence type="ECO:0000313" key="5">
    <source>
        <dbReference type="EMBL" id="WFD34797.1"/>
    </source>
</evidence>
<gene>
    <name evidence="5" type="ORF">MCUN1_001641</name>
</gene>
<feature type="compositionally biased region" description="Basic and acidic residues" evidence="2">
    <location>
        <begin position="777"/>
        <end position="789"/>
    </location>
</feature>
<comment type="similarity">
    <text evidence="1">Belongs to the sorting nexin family.</text>
</comment>
<feature type="compositionally biased region" description="Low complexity" evidence="2">
    <location>
        <begin position="296"/>
        <end position="310"/>
    </location>
</feature>
<name>A0AAF0J5S7_9BASI</name>
<dbReference type="Gene3D" id="3.30.1520.10">
    <property type="entry name" value="Phox-like domain"/>
    <property type="match status" value="1"/>
</dbReference>
<keyword evidence="6" id="KW-1185">Reference proteome</keyword>
<feature type="region of interest" description="Disordered" evidence="2">
    <location>
        <begin position="347"/>
        <end position="390"/>
    </location>
</feature>
<dbReference type="AlphaFoldDB" id="A0AAF0J5S7"/>
<dbReference type="SUPFAM" id="SSF64268">
    <property type="entry name" value="PX domain"/>
    <property type="match status" value="1"/>
</dbReference>
<feature type="region of interest" description="Disordered" evidence="2">
    <location>
        <begin position="730"/>
        <end position="872"/>
    </location>
</feature>